<sequence>MNKPRIIHELKIWPSYYNKIITGKKKFEIRELDRPFKINDDLLLREWQPYTKHGGEYTGRRTRVRITDIIYSNKSPFLPSLLQNGNAYGILSIEVSYPPVDEARLQQATGIILALFSILLLWLFFAPNPLFKEWTWFPYVASTILIPASALYWVGRRSYRKICKKFWAVKND</sequence>
<proteinExistence type="predicted"/>
<accession>A0A0F9QKA5</accession>
<protein>
    <recommendedName>
        <fullName evidence="2">DUF3850 domain-containing protein</fullName>
    </recommendedName>
</protein>
<dbReference type="AlphaFoldDB" id="A0A0F9QKA5"/>
<dbReference type="EMBL" id="LAZR01001894">
    <property type="protein sequence ID" value="KKN37452.1"/>
    <property type="molecule type" value="Genomic_DNA"/>
</dbReference>
<gene>
    <name evidence="3" type="ORF">LCGC14_0763550</name>
</gene>
<dbReference type="InterPro" id="IPR039440">
    <property type="entry name" value="DUF3850"/>
</dbReference>
<dbReference type="Pfam" id="PF12961">
    <property type="entry name" value="DUF3850"/>
    <property type="match status" value="1"/>
</dbReference>
<evidence type="ECO:0000259" key="2">
    <source>
        <dbReference type="Pfam" id="PF12961"/>
    </source>
</evidence>
<dbReference type="SUPFAM" id="SSF88697">
    <property type="entry name" value="PUA domain-like"/>
    <property type="match status" value="1"/>
</dbReference>
<feature type="transmembrane region" description="Helical" evidence="1">
    <location>
        <begin position="111"/>
        <end position="130"/>
    </location>
</feature>
<reference evidence="3" key="1">
    <citation type="journal article" date="2015" name="Nature">
        <title>Complex archaea that bridge the gap between prokaryotes and eukaryotes.</title>
        <authorList>
            <person name="Spang A."/>
            <person name="Saw J.H."/>
            <person name="Jorgensen S.L."/>
            <person name="Zaremba-Niedzwiedzka K."/>
            <person name="Martijn J."/>
            <person name="Lind A.E."/>
            <person name="van Eijk R."/>
            <person name="Schleper C."/>
            <person name="Guy L."/>
            <person name="Ettema T.J."/>
        </authorList>
    </citation>
    <scope>NUCLEOTIDE SEQUENCE</scope>
</reference>
<feature type="transmembrane region" description="Helical" evidence="1">
    <location>
        <begin position="136"/>
        <end position="155"/>
    </location>
</feature>
<dbReference type="InterPro" id="IPR015947">
    <property type="entry name" value="PUA-like_sf"/>
</dbReference>
<evidence type="ECO:0000313" key="3">
    <source>
        <dbReference type="EMBL" id="KKN37452.1"/>
    </source>
</evidence>
<feature type="domain" description="DUF3850" evidence="2">
    <location>
        <begin position="7"/>
        <end position="71"/>
    </location>
</feature>
<keyword evidence="1" id="KW-0472">Membrane</keyword>
<organism evidence="3">
    <name type="scientific">marine sediment metagenome</name>
    <dbReference type="NCBI Taxonomy" id="412755"/>
    <lineage>
        <taxon>unclassified sequences</taxon>
        <taxon>metagenomes</taxon>
        <taxon>ecological metagenomes</taxon>
    </lineage>
</organism>
<keyword evidence="1" id="KW-1133">Transmembrane helix</keyword>
<evidence type="ECO:0000256" key="1">
    <source>
        <dbReference type="SAM" id="Phobius"/>
    </source>
</evidence>
<keyword evidence="1" id="KW-0812">Transmembrane</keyword>
<name>A0A0F9QKA5_9ZZZZ</name>
<comment type="caution">
    <text evidence="3">The sequence shown here is derived from an EMBL/GenBank/DDBJ whole genome shotgun (WGS) entry which is preliminary data.</text>
</comment>
<dbReference type="Gene3D" id="2.30.130.30">
    <property type="entry name" value="Hypothetical protein"/>
    <property type="match status" value="1"/>
</dbReference>